<dbReference type="NCBIfam" id="NF003633">
    <property type="entry name" value="PRK05270.2-2"/>
    <property type="match status" value="1"/>
</dbReference>
<dbReference type="NCBIfam" id="NF003629">
    <property type="entry name" value="PRK05270.1-2"/>
    <property type="match status" value="1"/>
</dbReference>
<dbReference type="InterPro" id="IPR000766">
    <property type="entry name" value="GalP_uridyl_Trfase_II"/>
</dbReference>
<dbReference type="InterPro" id="IPR023425">
    <property type="entry name" value="GalP_uridyl_Trfase_II_CS"/>
</dbReference>
<keyword evidence="5 10" id="KW-0963">Cytoplasm</keyword>
<comment type="similarity">
    <text evidence="4 10">Belongs to the galactose-1-phosphate uridylyltransferase type 2 family.</text>
</comment>
<comment type="subcellular location">
    <subcellularLocation>
        <location evidence="2 10">Cytoplasm</location>
    </subcellularLocation>
</comment>
<evidence type="ECO:0000256" key="10">
    <source>
        <dbReference type="HAMAP-Rule" id="MF_00571"/>
    </source>
</evidence>
<dbReference type="RefSeq" id="WP_136137336.1">
    <property type="nucleotide sequence ID" value="NZ_SDGV01000018.1"/>
</dbReference>
<dbReference type="InterPro" id="IPR005850">
    <property type="entry name" value="GalP_Utransf_C"/>
</dbReference>
<evidence type="ECO:0000256" key="7">
    <source>
        <dbReference type="ARBA" id="ARBA00022695"/>
    </source>
</evidence>
<keyword evidence="9 10" id="KW-0119">Carbohydrate metabolism</keyword>
<gene>
    <name evidence="10 13" type="primary">galT</name>
    <name evidence="13" type="ORF">ESZ54_08965</name>
</gene>
<dbReference type="EMBL" id="SDGV01000018">
    <property type="protein sequence ID" value="THB60711.1"/>
    <property type="molecule type" value="Genomic_DNA"/>
</dbReference>
<dbReference type="InterPro" id="IPR005849">
    <property type="entry name" value="GalP_Utransf_N"/>
</dbReference>
<dbReference type="PROSITE" id="PS01163">
    <property type="entry name" value="GAL_P_UDP_TRANSF_II"/>
    <property type="match status" value="1"/>
</dbReference>
<dbReference type="HAMAP" id="MF_00571">
    <property type="entry name" value="GalP_UDP_trans"/>
    <property type="match status" value="1"/>
</dbReference>
<proteinExistence type="inferred from homology"/>
<accession>A0A4S3B111</accession>
<evidence type="ECO:0000256" key="5">
    <source>
        <dbReference type="ARBA" id="ARBA00022490"/>
    </source>
</evidence>
<feature type="domain" description="Galactose-1-phosphate uridyl transferase N-terminal" evidence="11">
    <location>
        <begin position="20"/>
        <end position="232"/>
    </location>
</feature>
<dbReference type="GO" id="GO:0005737">
    <property type="term" value="C:cytoplasm"/>
    <property type="evidence" value="ECO:0007669"/>
    <property type="project" value="UniProtKB-SubCell"/>
</dbReference>
<dbReference type="GO" id="GO:0008108">
    <property type="term" value="F:UDP-glucose:hexose-1-phosphate uridylyltransferase activity"/>
    <property type="evidence" value="ECO:0007669"/>
    <property type="project" value="UniProtKB-UniRule"/>
</dbReference>
<keyword evidence="8 10" id="KW-0299">Galactose metabolism</keyword>
<dbReference type="Pfam" id="PF02744">
    <property type="entry name" value="GalP_UDP_tr_C"/>
    <property type="match status" value="1"/>
</dbReference>
<comment type="caution">
    <text evidence="13">The sequence shown here is derived from an EMBL/GenBank/DDBJ whole genome shotgun (WGS) entry which is preliminary data.</text>
</comment>
<evidence type="ECO:0000256" key="1">
    <source>
        <dbReference type="ARBA" id="ARBA00001107"/>
    </source>
</evidence>
<keyword evidence="6 10" id="KW-0808">Transferase</keyword>
<evidence type="ECO:0000256" key="8">
    <source>
        <dbReference type="ARBA" id="ARBA00023144"/>
    </source>
</evidence>
<evidence type="ECO:0000313" key="13">
    <source>
        <dbReference type="EMBL" id="THB60711.1"/>
    </source>
</evidence>
<evidence type="ECO:0000256" key="4">
    <source>
        <dbReference type="ARBA" id="ARBA00008706"/>
    </source>
</evidence>
<evidence type="ECO:0000256" key="2">
    <source>
        <dbReference type="ARBA" id="ARBA00004496"/>
    </source>
</evidence>
<dbReference type="Proteomes" id="UP000310506">
    <property type="component" value="Unassembled WGS sequence"/>
</dbReference>
<dbReference type="PANTHER" id="PTHR39191">
    <property type="entry name" value="GALACTOSE-1-PHOSPHATE URIDYLYLTRANSFERASE"/>
    <property type="match status" value="1"/>
</dbReference>
<evidence type="ECO:0000259" key="12">
    <source>
        <dbReference type="Pfam" id="PF02744"/>
    </source>
</evidence>
<dbReference type="UniPathway" id="UPA00214"/>
<name>A0A4S3B111_9ENTE</name>
<evidence type="ECO:0000313" key="14">
    <source>
        <dbReference type="Proteomes" id="UP000310506"/>
    </source>
</evidence>
<evidence type="ECO:0000256" key="9">
    <source>
        <dbReference type="ARBA" id="ARBA00023277"/>
    </source>
</evidence>
<evidence type="ECO:0000256" key="3">
    <source>
        <dbReference type="ARBA" id="ARBA00004947"/>
    </source>
</evidence>
<dbReference type="EC" id="2.7.7.12" evidence="10"/>
<reference evidence="13 14" key="1">
    <citation type="submission" date="2019-01" db="EMBL/GenBank/DDBJ databases">
        <title>Vagococcus silagei sp. nov. isolated from brewer's grain.</title>
        <authorList>
            <person name="Guu J.-R."/>
        </authorList>
    </citation>
    <scope>NUCLEOTIDE SEQUENCE [LARGE SCALE GENOMIC DNA]</scope>
    <source>
        <strain evidence="13 14">2B-2</strain>
    </source>
</reference>
<sequence>MSISQTIYDFTSFALKYGEWMEMDRLYLQNRLLALIGEDSLDVVTATENWENLDVLDLLDALTSVALENEVIADSFSEKEQLEAKIMDFLTPPPSVLNALFAQRYDDDPVTATDYFYELSRKNNYIKTRAIAKNKVFTVDTEYGALDITINLSKPEKDPKQIALEKSTKKSNYPACMLCMENEGHAGRANHPARTNHRIIRMNLNTESWGLQYSPYAYYNEHCIFLAEEHRPMVIQREAFDRLLSIVDIFPHYFVGSNADLPIVGGSILSHDHYQGGRYDFAMAKAPIETTFDLPIFPNVNAGIVKWPMSVIRLSGKKKEDLVNAADYILASWKNFSLPELEIVAVSEGGTPHHTVTPIARKNNGLFELDLVLRDNNVSEQHPDGIFHPHQKLHHIKKENIGLIEVMGLAILPPRLISEMNEVKNFLLDLSTDVAHYHLDWAKEIKATHDIQPDTVDQLLEQEIGLVFKEVLENAGVFKRDEQGKQAFLSFVEGL</sequence>
<comment type="catalytic activity">
    <reaction evidence="1 10">
        <text>alpha-D-galactose 1-phosphate + UDP-alpha-D-glucose = alpha-D-glucose 1-phosphate + UDP-alpha-D-galactose</text>
        <dbReference type="Rhea" id="RHEA:13989"/>
        <dbReference type="ChEBI" id="CHEBI:58336"/>
        <dbReference type="ChEBI" id="CHEBI:58601"/>
        <dbReference type="ChEBI" id="CHEBI:58885"/>
        <dbReference type="ChEBI" id="CHEBI:66914"/>
        <dbReference type="EC" id="2.7.7.12"/>
    </reaction>
</comment>
<evidence type="ECO:0000256" key="6">
    <source>
        <dbReference type="ARBA" id="ARBA00022679"/>
    </source>
</evidence>
<dbReference type="GO" id="GO:0006012">
    <property type="term" value="P:galactose metabolic process"/>
    <property type="evidence" value="ECO:0007669"/>
    <property type="project" value="UniProtKB-UniRule"/>
</dbReference>
<protein>
    <recommendedName>
        <fullName evidence="10">Galactose-1-phosphate uridylyltransferase</fullName>
        <shortName evidence="10">Gal-1-P uridylyltransferase</shortName>
        <ecNumber evidence="10">2.7.7.12</ecNumber>
    </recommendedName>
    <alternativeName>
        <fullName evidence="10">UDP-glucose--hexose-1-phosphate uridylyltransferase</fullName>
    </alternativeName>
</protein>
<feature type="domain" description="Galactose-1-phosphate uridyl transferase C-terminal" evidence="12">
    <location>
        <begin position="248"/>
        <end position="442"/>
    </location>
</feature>
<dbReference type="Pfam" id="PF01087">
    <property type="entry name" value="GalP_UDP_transf"/>
    <property type="match status" value="1"/>
</dbReference>
<dbReference type="PANTHER" id="PTHR39191:SF1">
    <property type="entry name" value="DUF4922 DOMAIN-CONTAINING PROTEIN"/>
    <property type="match status" value="1"/>
</dbReference>
<dbReference type="AlphaFoldDB" id="A0A4S3B111"/>
<keyword evidence="7 10" id="KW-0548">Nucleotidyltransferase</keyword>
<keyword evidence="14" id="KW-1185">Reference proteome</keyword>
<evidence type="ECO:0000259" key="11">
    <source>
        <dbReference type="Pfam" id="PF01087"/>
    </source>
</evidence>
<dbReference type="OrthoDB" id="2293at2"/>
<comment type="pathway">
    <text evidence="3 10">Carbohydrate metabolism; galactose metabolism.</text>
</comment>
<dbReference type="NCBIfam" id="TIGR01239">
    <property type="entry name" value="galT_2"/>
    <property type="match status" value="1"/>
</dbReference>
<dbReference type="PIRSF" id="PIRSF006005">
    <property type="entry name" value="GalT_BS"/>
    <property type="match status" value="1"/>
</dbReference>
<organism evidence="13 14">
    <name type="scientific">Vagococcus silagei</name>
    <dbReference type="NCBI Taxonomy" id="2508885"/>
    <lineage>
        <taxon>Bacteria</taxon>
        <taxon>Bacillati</taxon>
        <taxon>Bacillota</taxon>
        <taxon>Bacilli</taxon>
        <taxon>Lactobacillales</taxon>
        <taxon>Enterococcaceae</taxon>
        <taxon>Vagococcus</taxon>
    </lineage>
</organism>